<comment type="subcellular location">
    <subcellularLocation>
        <location evidence="7">Cytoplasm</location>
    </subcellularLocation>
</comment>
<dbReference type="HAMAP" id="MF_00156">
    <property type="entry name" value="PanB"/>
    <property type="match status" value="1"/>
</dbReference>
<comment type="function">
    <text evidence="6 7">Catalyzes the reversible reaction in which hydroxymethyl group from 5,10-methylenetetrahydrofolate is transferred onto alpha-ketoisovalerate to form ketopantoate.</text>
</comment>
<dbReference type="EMBL" id="CP106878">
    <property type="protein sequence ID" value="WAA10579.1"/>
    <property type="molecule type" value="Genomic_DNA"/>
</dbReference>
<dbReference type="PIRSF" id="PIRSF000388">
    <property type="entry name" value="Pantoate_hydroxy_MeTrfase"/>
    <property type="match status" value="1"/>
</dbReference>
<gene>
    <name evidence="7 11" type="primary">panB</name>
    <name evidence="11" type="ORF">OE104_04470</name>
</gene>
<reference evidence="11" key="1">
    <citation type="submission" date="2022-09" db="EMBL/GenBank/DDBJ databases">
        <title>Complete Genomes of Fervidibacillus albus and Fervidibacillus halotolerans isolated from tidal flat sediments.</title>
        <authorList>
            <person name="Kwon K.K."/>
            <person name="Yang S.-H."/>
            <person name="Park M.J."/>
            <person name="Oh H.-M."/>
        </authorList>
    </citation>
    <scope>NUCLEOTIDE SEQUENCE</scope>
    <source>
        <strain evidence="11">MEBiC13591</strain>
    </source>
</reference>
<dbReference type="FunFam" id="3.20.20.60:FF:000003">
    <property type="entry name" value="3-methyl-2-oxobutanoate hydroxymethyltransferase"/>
    <property type="match status" value="1"/>
</dbReference>
<accession>A0A9E8LVZ0</accession>
<comment type="cofactor">
    <cofactor evidence="7 10">
        <name>Mg(2+)</name>
        <dbReference type="ChEBI" id="CHEBI:18420"/>
    </cofactor>
    <text evidence="7 10">Binds 1 Mg(2+) ion per subunit.</text>
</comment>
<keyword evidence="7 10" id="KW-0460">Magnesium</keyword>
<evidence type="ECO:0000313" key="12">
    <source>
        <dbReference type="Proteomes" id="UP001164718"/>
    </source>
</evidence>
<dbReference type="NCBIfam" id="NF001452">
    <property type="entry name" value="PRK00311.1"/>
    <property type="match status" value="1"/>
</dbReference>
<dbReference type="PANTHER" id="PTHR20881">
    <property type="entry name" value="3-METHYL-2-OXOBUTANOATE HYDROXYMETHYLTRANSFERASE"/>
    <property type="match status" value="1"/>
</dbReference>
<dbReference type="Pfam" id="PF02548">
    <property type="entry name" value="Pantoate_transf"/>
    <property type="match status" value="1"/>
</dbReference>
<feature type="binding site" evidence="7 10">
    <location>
        <position position="43"/>
    </location>
    <ligand>
        <name>Mg(2+)</name>
        <dbReference type="ChEBI" id="CHEBI:18420"/>
    </ligand>
</feature>
<protein>
    <recommendedName>
        <fullName evidence="7">3-methyl-2-oxobutanoate hydroxymethyltransferase</fullName>
        <ecNumber evidence="7">2.1.2.11</ecNumber>
    </recommendedName>
    <alternativeName>
        <fullName evidence="7">Ketopantoate hydroxymethyltransferase</fullName>
        <shortName evidence="7">KPHMT</shortName>
    </alternativeName>
</protein>
<keyword evidence="4 7" id="KW-0566">Pantothenate biosynthesis</keyword>
<evidence type="ECO:0000256" key="9">
    <source>
        <dbReference type="PIRSR" id="PIRSR000388-2"/>
    </source>
</evidence>
<organism evidence="11 12">
    <name type="scientific">Fervidibacillus albus</name>
    <dbReference type="NCBI Taxonomy" id="2980026"/>
    <lineage>
        <taxon>Bacteria</taxon>
        <taxon>Bacillati</taxon>
        <taxon>Bacillota</taxon>
        <taxon>Bacilli</taxon>
        <taxon>Bacillales</taxon>
        <taxon>Bacillaceae</taxon>
        <taxon>Fervidibacillus</taxon>
    </lineage>
</organism>
<feature type="binding site" evidence="7 9">
    <location>
        <position position="82"/>
    </location>
    <ligand>
        <name>3-methyl-2-oxobutanoate</name>
        <dbReference type="ChEBI" id="CHEBI:11851"/>
    </ligand>
</feature>
<dbReference type="PANTHER" id="PTHR20881:SF0">
    <property type="entry name" value="3-METHYL-2-OXOBUTANOATE HYDROXYMETHYLTRANSFERASE"/>
    <property type="match status" value="1"/>
</dbReference>
<proteinExistence type="inferred from homology"/>
<keyword evidence="12" id="KW-1185">Reference proteome</keyword>
<dbReference type="NCBIfam" id="TIGR00222">
    <property type="entry name" value="panB"/>
    <property type="match status" value="1"/>
</dbReference>
<feature type="binding site" evidence="7 9">
    <location>
        <begin position="43"/>
        <end position="44"/>
    </location>
    <ligand>
        <name>3-methyl-2-oxobutanoate</name>
        <dbReference type="ChEBI" id="CHEBI:11851"/>
    </ligand>
</feature>
<dbReference type="Proteomes" id="UP001164718">
    <property type="component" value="Chromosome"/>
</dbReference>
<dbReference type="GO" id="GO:0005737">
    <property type="term" value="C:cytoplasm"/>
    <property type="evidence" value="ECO:0007669"/>
    <property type="project" value="UniProtKB-SubCell"/>
</dbReference>
<dbReference type="RefSeq" id="WP_275418374.1">
    <property type="nucleotide sequence ID" value="NZ_CP106878.1"/>
</dbReference>
<comment type="subunit">
    <text evidence="3 7">Homodecamer; pentamer of dimers.</text>
</comment>
<evidence type="ECO:0000313" key="11">
    <source>
        <dbReference type="EMBL" id="WAA10579.1"/>
    </source>
</evidence>
<sequence>MKTTKDFLQMKRSGEKITMITTYDYPSAKLSEKAGVDMILVGDSLGMVQLGYTSTVYVTMDDMVIHTKAVKRGAPNTFIVADMPFATYHGSNESALRQALRLYQEAGAHAVKVEGPDVMEKIQLFTETGIPVVAHLGLTPQQIGILGAYKVQGKEWTEAQKLIEDAKNCEKSGAFSLVLECVPRQLTKWIANELSIPVIGIGAGVDADGQVLVYHDLIGYGVDRLAKFVKPYGNVQGEIVKAIKTYVQDVKSVQFPEERHTYTMKEEVIDQLYGRDSM</sequence>
<dbReference type="CDD" id="cd06557">
    <property type="entry name" value="KPHMT-like"/>
    <property type="match status" value="1"/>
</dbReference>
<evidence type="ECO:0000256" key="3">
    <source>
        <dbReference type="ARBA" id="ARBA00011424"/>
    </source>
</evidence>
<evidence type="ECO:0000256" key="7">
    <source>
        <dbReference type="HAMAP-Rule" id="MF_00156"/>
    </source>
</evidence>
<name>A0A9E8LVZ0_9BACI</name>
<keyword evidence="7" id="KW-0963">Cytoplasm</keyword>
<dbReference type="KEGG" id="faf:OE104_04470"/>
<feature type="binding site" evidence="7 10">
    <location>
        <position position="82"/>
    </location>
    <ligand>
        <name>Mg(2+)</name>
        <dbReference type="ChEBI" id="CHEBI:18420"/>
    </ligand>
</feature>
<comment type="similarity">
    <text evidence="2 7">Belongs to the PanB family.</text>
</comment>
<dbReference type="InterPro" id="IPR040442">
    <property type="entry name" value="Pyrv_kinase-like_dom_sf"/>
</dbReference>
<dbReference type="GO" id="GO:0000287">
    <property type="term" value="F:magnesium ion binding"/>
    <property type="evidence" value="ECO:0007669"/>
    <property type="project" value="TreeGrafter"/>
</dbReference>
<evidence type="ECO:0000256" key="2">
    <source>
        <dbReference type="ARBA" id="ARBA00008676"/>
    </source>
</evidence>
<keyword evidence="7 10" id="KW-0479">Metal-binding</keyword>
<evidence type="ECO:0000256" key="5">
    <source>
        <dbReference type="ARBA" id="ARBA00022679"/>
    </source>
</evidence>
<dbReference type="SUPFAM" id="SSF51621">
    <property type="entry name" value="Phosphoenolpyruvate/pyruvate domain"/>
    <property type="match status" value="1"/>
</dbReference>
<dbReference type="GO" id="GO:0003864">
    <property type="term" value="F:3-methyl-2-oxobutanoate hydroxymethyltransferase activity"/>
    <property type="evidence" value="ECO:0007669"/>
    <property type="project" value="UniProtKB-UniRule"/>
</dbReference>
<feature type="active site" description="Proton acceptor" evidence="7 8">
    <location>
        <position position="180"/>
    </location>
</feature>
<dbReference type="AlphaFoldDB" id="A0A9E8LVZ0"/>
<dbReference type="GO" id="GO:0015940">
    <property type="term" value="P:pantothenate biosynthetic process"/>
    <property type="evidence" value="ECO:0007669"/>
    <property type="project" value="UniProtKB-UniRule"/>
</dbReference>
<dbReference type="InterPro" id="IPR003700">
    <property type="entry name" value="Pantoate_hydroxy_MeTrfase"/>
</dbReference>
<dbReference type="Gene3D" id="3.20.20.60">
    <property type="entry name" value="Phosphoenolpyruvate-binding domains"/>
    <property type="match status" value="1"/>
</dbReference>
<comment type="catalytic activity">
    <reaction evidence="7">
        <text>(6R)-5,10-methylene-5,6,7,8-tetrahydrofolate + 3-methyl-2-oxobutanoate + H2O = 2-dehydropantoate + (6S)-5,6,7,8-tetrahydrofolate</text>
        <dbReference type="Rhea" id="RHEA:11824"/>
        <dbReference type="ChEBI" id="CHEBI:11561"/>
        <dbReference type="ChEBI" id="CHEBI:11851"/>
        <dbReference type="ChEBI" id="CHEBI:15377"/>
        <dbReference type="ChEBI" id="CHEBI:15636"/>
        <dbReference type="ChEBI" id="CHEBI:57453"/>
        <dbReference type="EC" id="2.1.2.11"/>
    </reaction>
</comment>
<feature type="binding site" evidence="7 9">
    <location>
        <position position="112"/>
    </location>
    <ligand>
        <name>3-methyl-2-oxobutanoate</name>
        <dbReference type="ChEBI" id="CHEBI:11851"/>
    </ligand>
</feature>
<evidence type="ECO:0000256" key="4">
    <source>
        <dbReference type="ARBA" id="ARBA00022655"/>
    </source>
</evidence>
<keyword evidence="5 7" id="KW-0808">Transferase</keyword>
<dbReference type="InterPro" id="IPR015813">
    <property type="entry name" value="Pyrv/PenolPyrv_kinase-like_dom"/>
</dbReference>
<dbReference type="EC" id="2.1.2.11" evidence="7"/>
<evidence type="ECO:0000256" key="1">
    <source>
        <dbReference type="ARBA" id="ARBA00005033"/>
    </source>
</evidence>
<evidence type="ECO:0000256" key="10">
    <source>
        <dbReference type="PIRSR" id="PIRSR000388-3"/>
    </source>
</evidence>
<comment type="pathway">
    <text evidence="1 7">Cofactor biosynthesis; (R)-pantothenate biosynthesis; (R)-pantoate from 3-methyl-2-oxobutanoate: step 1/2.</text>
</comment>
<evidence type="ECO:0000256" key="8">
    <source>
        <dbReference type="PIRSR" id="PIRSR000388-1"/>
    </source>
</evidence>
<feature type="binding site" evidence="7 10">
    <location>
        <position position="114"/>
    </location>
    <ligand>
        <name>Mg(2+)</name>
        <dbReference type="ChEBI" id="CHEBI:18420"/>
    </ligand>
</feature>
<evidence type="ECO:0000256" key="6">
    <source>
        <dbReference type="ARBA" id="ARBA00056497"/>
    </source>
</evidence>